<dbReference type="OrthoDB" id="9808943at2"/>
<dbReference type="Gene3D" id="3.30.1330.40">
    <property type="entry name" value="RutC-like"/>
    <property type="match status" value="1"/>
</dbReference>
<gene>
    <name evidence="2" type="ORF">FXN63_05665</name>
</gene>
<dbReference type="RefSeq" id="WP_148813562.1">
    <property type="nucleotide sequence ID" value="NZ_CP043046.1"/>
</dbReference>
<dbReference type="PANTHER" id="PTHR11803">
    <property type="entry name" value="2-IMINOBUTANOATE/2-IMINOPROPANOATE DEAMINASE RIDA"/>
    <property type="match status" value="1"/>
</dbReference>
<dbReference type="PANTHER" id="PTHR11803:SF39">
    <property type="entry name" value="2-IMINOBUTANOATE_2-IMINOPROPANOATE DEAMINASE"/>
    <property type="match status" value="1"/>
</dbReference>
<dbReference type="InterPro" id="IPR006056">
    <property type="entry name" value="RidA"/>
</dbReference>
<keyword evidence="3" id="KW-1185">Reference proteome</keyword>
<organism evidence="2 3">
    <name type="scientific">Pigmentiphaga aceris</name>
    <dbReference type="NCBI Taxonomy" id="1940612"/>
    <lineage>
        <taxon>Bacteria</taxon>
        <taxon>Pseudomonadati</taxon>
        <taxon>Pseudomonadota</taxon>
        <taxon>Betaproteobacteria</taxon>
        <taxon>Burkholderiales</taxon>
        <taxon>Alcaligenaceae</taxon>
        <taxon>Pigmentiphaga</taxon>
    </lineage>
</organism>
<dbReference type="EMBL" id="CP043046">
    <property type="protein sequence ID" value="QEI05388.1"/>
    <property type="molecule type" value="Genomic_DNA"/>
</dbReference>
<dbReference type="GO" id="GO:0005829">
    <property type="term" value="C:cytosol"/>
    <property type="evidence" value="ECO:0007669"/>
    <property type="project" value="TreeGrafter"/>
</dbReference>
<reference evidence="2 3" key="1">
    <citation type="submission" date="2019-08" db="EMBL/GenBank/DDBJ databases">
        <title>Amphibian skin-associated Pigmentiphaga: genome sequence and occurrence across geography and hosts.</title>
        <authorList>
            <person name="Bletz M.C."/>
            <person name="Bunk B."/>
            <person name="Sproeer C."/>
            <person name="Biwer P."/>
            <person name="Reiter S."/>
            <person name="Rabemananjara F.C.E."/>
            <person name="Schulz S."/>
            <person name="Overmann J."/>
            <person name="Vences M."/>
        </authorList>
    </citation>
    <scope>NUCLEOTIDE SEQUENCE [LARGE SCALE GENOMIC DNA]</scope>
    <source>
        <strain evidence="2 3">Mada1488</strain>
    </source>
</reference>
<dbReference type="NCBIfam" id="TIGR00004">
    <property type="entry name" value="Rid family detoxifying hydrolase"/>
    <property type="match status" value="1"/>
</dbReference>
<dbReference type="Proteomes" id="UP000325161">
    <property type="component" value="Chromosome"/>
</dbReference>
<comment type="similarity">
    <text evidence="1">Belongs to the RutC family.</text>
</comment>
<dbReference type="FunFam" id="3.30.1330.40:FF:000001">
    <property type="entry name" value="L-PSP family endoribonuclease"/>
    <property type="match status" value="1"/>
</dbReference>
<sequence>MPKQIISTESAPAAIGPYSQAVSVDAGGKTVYLSGQIGLVPGTGELVSAEFEPQVRQAFANLTAVTEAAGGSLANVVKFTLFLTDLSEFAVVNGILAELVPQPFPARSTVGVSSLPKGAKFEVEAILVI</sequence>
<dbReference type="GO" id="GO:0019239">
    <property type="term" value="F:deaminase activity"/>
    <property type="evidence" value="ECO:0007669"/>
    <property type="project" value="TreeGrafter"/>
</dbReference>
<dbReference type="SUPFAM" id="SSF55298">
    <property type="entry name" value="YjgF-like"/>
    <property type="match status" value="1"/>
</dbReference>
<dbReference type="AlphaFoldDB" id="A0A5C0AT05"/>
<name>A0A5C0AT05_9BURK</name>
<dbReference type="Pfam" id="PF01042">
    <property type="entry name" value="Ribonuc_L-PSP"/>
    <property type="match status" value="1"/>
</dbReference>
<protein>
    <submittedName>
        <fullName evidence="2">RidA family protein</fullName>
    </submittedName>
</protein>
<proteinExistence type="inferred from homology"/>
<dbReference type="KEGG" id="pacr:FXN63_05665"/>
<dbReference type="InterPro" id="IPR035959">
    <property type="entry name" value="RutC-like_sf"/>
</dbReference>
<evidence type="ECO:0000313" key="3">
    <source>
        <dbReference type="Proteomes" id="UP000325161"/>
    </source>
</evidence>
<dbReference type="InterPro" id="IPR006175">
    <property type="entry name" value="YjgF/YER057c/UK114"/>
</dbReference>
<accession>A0A5C0AT05</accession>
<dbReference type="CDD" id="cd00448">
    <property type="entry name" value="YjgF_YER057c_UK114_family"/>
    <property type="match status" value="1"/>
</dbReference>
<evidence type="ECO:0000313" key="2">
    <source>
        <dbReference type="EMBL" id="QEI05388.1"/>
    </source>
</evidence>
<evidence type="ECO:0000256" key="1">
    <source>
        <dbReference type="ARBA" id="ARBA00010552"/>
    </source>
</evidence>